<dbReference type="EMBL" id="JAVRES010000004">
    <property type="protein sequence ID" value="MDT0435625.1"/>
    <property type="molecule type" value="Genomic_DNA"/>
</dbReference>
<name>A0ABD5EM00_9ACTN</name>
<accession>A0ABD5EM00</accession>
<dbReference type="AlphaFoldDB" id="A0ABD5EM00"/>
<sequence>MQEHTVKQLATGPRAGTWVYAGRYIECCADAARRVMAQPRGRRARSEAWRDIGHPTPVGAYAHMREVLLDRVDLERQVLGWSGCEAPTPSGVCAEPTDKVAALPGLLFYRPLCGAHRSRQTVEAMWDGPGDWTGSW</sequence>
<gene>
    <name evidence="1" type="ORF">RM877_13115</name>
</gene>
<reference evidence="2" key="1">
    <citation type="submission" date="2023-07" db="EMBL/GenBank/DDBJ databases">
        <title>30 novel species of actinomycetes from the DSMZ collection.</title>
        <authorList>
            <person name="Nouioui I."/>
        </authorList>
    </citation>
    <scope>NUCLEOTIDE SEQUENCE [LARGE SCALE GENOMIC DNA]</scope>
    <source>
        <strain evidence="2">DSM 41981</strain>
    </source>
</reference>
<proteinExistence type="predicted"/>
<comment type="caution">
    <text evidence="1">The sequence shown here is derived from an EMBL/GenBank/DDBJ whole genome shotgun (WGS) entry which is preliminary data.</text>
</comment>
<evidence type="ECO:0000313" key="1">
    <source>
        <dbReference type="EMBL" id="MDT0435625.1"/>
    </source>
</evidence>
<dbReference type="Proteomes" id="UP001183535">
    <property type="component" value="Unassembled WGS sequence"/>
</dbReference>
<protein>
    <submittedName>
        <fullName evidence="1">Uncharacterized protein</fullName>
    </submittedName>
</protein>
<organism evidence="1 2">
    <name type="scientific">Streptomyces doudnae</name>
    <dbReference type="NCBI Taxonomy" id="3075536"/>
    <lineage>
        <taxon>Bacteria</taxon>
        <taxon>Bacillati</taxon>
        <taxon>Actinomycetota</taxon>
        <taxon>Actinomycetes</taxon>
        <taxon>Kitasatosporales</taxon>
        <taxon>Streptomycetaceae</taxon>
        <taxon>Streptomyces</taxon>
    </lineage>
</organism>
<dbReference type="RefSeq" id="WP_141721480.1">
    <property type="nucleotide sequence ID" value="NZ_JAVRES010000004.1"/>
</dbReference>
<keyword evidence="2" id="KW-1185">Reference proteome</keyword>
<evidence type="ECO:0000313" key="2">
    <source>
        <dbReference type="Proteomes" id="UP001183535"/>
    </source>
</evidence>